<dbReference type="GO" id="GO:0005524">
    <property type="term" value="F:ATP binding"/>
    <property type="evidence" value="ECO:0007669"/>
    <property type="project" value="UniProtKB-KW"/>
</dbReference>
<keyword evidence="8" id="KW-1185">Reference proteome</keyword>
<keyword evidence="4 7" id="KW-0067">ATP-binding</keyword>
<evidence type="ECO:0000256" key="2">
    <source>
        <dbReference type="ARBA" id="ARBA00022519"/>
    </source>
</evidence>
<reference evidence="7 8" key="1">
    <citation type="submission" date="2023-12" db="EMBL/GenBank/DDBJ databases">
        <title>Genome sequencing and assembly of bacterial species from a model synthetic community.</title>
        <authorList>
            <person name="Hogle S.L."/>
        </authorList>
    </citation>
    <scope>NUCLEOTIDE SEQUENCE [LARGE SCALE GENOMIC DNA]</scope>
    <source>
        <strain evidence="7 8">HAMBI 2494</strain>
    </source>
</reference>
<sequence>MTDTPLLEARAIVRRDAARGQVLLHAASLALHAGDRASITGPSGSGKSVLLRALALLDPLDGGDVWWHGKPVSRHAMPRYRRNVAYIRQRPAMLDGTVEDNLRYPYSLRVYRDGSFDRTRAAALVHAAGRGNDFLARRASELSGGEAQIAALVRVLQLDPEVLLLDEPTASLDPDSSRAIEALVLAWFQASDGATAQRAAIWVSHDPVQAQRVSTRHLTMRAGVLGEADGQALAEGNAEAAREGDAPPAPHAPSPSHQVPHPHEDERPTSQPDPNTPKEPTR</sequence>
<dbReference type="PROSITE" id="PS50893">
    <property type="entry name" value="ABC_TRANSPORTER_2"/>
    <property type="match status" value="1"/>
</dbReference>
<dbReference type="PANTHER" id="PTHR43119">
    <property type="entry name" value="ABC TRANSPORT PROTEIN ATP-BINDING COMPONENT-RELATED"/>
    <property type="match status" value="1"/>
</dbReference>
<evidence type="ECO:0000313" key="8">
    <source>
        <dbReference type="Proteomes" id="UP001325479"/>
    </source>
</evidence>
<dbReference type="Pfam" id="PF00005">
    <property type="entry name" value="ABC_tran"/>
    <property type="match status" value="1"/>
</dbReference>
<name>A0ABZ0WS17_9BURK</name>
<gene>
    <name evidence="7" type="ORF">U0042_11130</name>
</gene>
<evidence type="ECO:0000256" key="3">
    <source>
        <dbReference type="ARBA" id="ARBA00022741"/>
    </source>
</evidence>
<proteinExistence type="predicted"/>
<dbReference type="InterPro" id="IPR027417">
    <property type="entry name" value="P-loop_NTPase"/>
</dbReference>
<dbReference type="Gene3D" id="3.40.50.300">
    <property type="entry name" value="P-loop containing nucleotide triphosphate hydrolases"/>
    <property type="match status" value="1"/>
</dbReference>
<evidence type="ECO:0000256" key="1">
    <source>
        <dbReference type="ARBA" id="ARBA00022475"/>
    </source>
</evidence>
<accession>A0ABZ0WS17</accession>
<evidence type="ECO:0000256" key="5">
    <source>
        <dbReference type="SAM" id="MobiDB-lite"/>
    </source>
</evidence>
<keyword evidence="1" id="KW-1003">Cell membrane</keyword>
<protein>
    <submittedName>
        <fullName evidence="7">ATP-binding cassette domain-containing protein</fullName>
    </submittedName>
</protein>
<dbReference type="SMART" id="SM00382">
    <property type="entry name" value="AAA"/>
    <property type="match status" value="1"/>
</dbReference>
<keyword evidence="2" id="KW-0997">Cell inner membrane</keyword>
<dbReference type="InterPro" id="IPR003439">
    <property type="entry name" value="ABC_transporter-like_ATP-bd"/>
</dbReference>
<dbReference type="EMBL" id="CP139965">
    <property type="protein sequence ID" value="WQD80180.1"/>
    <property type="molecule type" value="Genomic_DNA"/>
</dbReference>
<feature type="domain" description="ABC transporter" evidence="6">
    <location>
        <begin position="7"/>
        <end position="247"/>
    </location>
</feature>
<dbReference type="InterPro" id="IPR003593">
    <property type="entry name" value="AAA+_ATPase"/>
</dbReference>
<feature type="region of interest" description="Disordered" evidence="5">
    <location>
        <begin position="232"/>
        <end position="282"/>
    </location>
</feature>
<evidence type="ECO:0000259" key="6">
    <source>
        <dbReference type="PROSITE" id="PS50893"/>
    </source>
</evidence>
<dbReference type="Proteomes" id="UP001325479">
    <property type="component" value="Chromosome"/>
</dbReference>
<dbReference type="RefSeq" id="WP_114810965.1">
    <property type="nucleotide sequence ID" value="NZ_CP139965.1"/>
</dbReference>
<dbReference type="SUPFAM" id="SSF52540">
    <property type="entry name" value="P-loop containing nucleoside triphosphate hydrolases"/>
    <property type="match status" value="1"/>
</dbReference>
<evidence type="ECO:0000256" key="4">
    <source>
        <dbReference type="ARBA" id="ARBA00022840"/>
    </source>
</evidence>
<keyword evidence="2" id="KW-0472">Membrane</keyword>
<dbReference type="PANTHER" id="PTHR43119:SF1">
    <property type="entry name" value="ABC TRANSPORTER DOMAIN-CONTAINING PROTEIN"/>
    <property type="match status" value="1"/>
</dbReference>
<evidence type="ECO:0000313" key="7">
    <source>
        <dbReference type="EMBL" id="WQD80180.1"/>
    </source>
</evidence>
<keyword evidence="3" id="KW-0547">Nucleotide-binding</keyword>
<organism evidence="7 8">
    <name type="scientific">Paraburkholderia kururiensis</name>
    <dbReference type="NCBI Taxonomy" id="984307"/>
    <lineage>
        <taxon>Bacteria</taxon>
        <taxon>Pseudomonadati</taxon>
        <taxon>Pseudomonadota</taxon>
        <taxon>Betaproteobacteria</taxon>
        <taxon>Burkholderiales</taxon>
        <taxon>Burkholderiaceae</taxon>
        <taxon>Paraburkholderia</taxon>
    </lineage>
</organism>